<keyword evidence="3" id="KW-1185">Reference proteome</keyword>
<dbReference type="EMBL" id="CARXXK010000002">
    <property type="protein sequence ID" value="CAI6356649.1"/>
    <property type="molecule type" value="Genomic_DNA"/>
</dbReference>
<organism evidence="2 3">
    <name type="scientific">Macrosiphum euphorbiae</name>
    <name type="common">potato aphid</name>
    <dbReference type="NCBI Taxonomy" id="13131"/>
    <lineage>
        <taxon>Eukaryota</taxon>
        <taxon>Metazoa</taxon>
        <taxon>Ecdysozoa</taxon>
        <taxon>Arthropoda</taxon>
        <taxon>Hexapoda</taxon>
        <taxon>Insecta</taxon>
        <taxon>Pterygota</taxon>
        <taxon>Neoptera</taxon>
        <taxon>Paraneoptera</taxon>
        <taxon>Hemiptera</taxon>
        <taxon>Sternorrhyncha</taxon>
        <taxon>Aphidomorpha</taxon>
        <taxon>Aphidoidea</taxon>
        <taxon>Aphididae</taxon>
        <taxon>Macrosiphini</taxon>
        <taxon>Macrosiphum</taxon>
    </lineage>
</organism>
<feature type="domain" description="ZSWIM1/3 RNaseH-like" evidence="1">
    <location>
        <begin position="2"/>
        <end position="86"/>
    </location>
</feature>
<reference evidence="2 3" key="1">
    <citation type="submission" date="2023-01" db="EMBL/GenBank/DDBJ databases">
        <authorList>
            <person name="Whitehead M."/>
        </authorList>
    </citation>
    <scope>NUCLEOTIDE SEQUENCE [LARGE SCALE GENOMIC DNA]</scope>
</reference>
<evidence type="ECO:0000313" key="3">
    <source>
        <dbReference type="Proteomes" id="UP001160148"/>
    </source>
</evidence>
<dbReference type="Proteomes" id="UP001160148">
    <property type="component" value="Unassembled WGS sequence"/>
</dbReference>
<dbReference type="InterPro" id="IPR048324">
    <property type="entry name" value="ZSWIM1-3_RNaseH-like"/>
</dbReference>
<gene>
    <name evidence="2" type="ORF">MEUPH1_LOCUS12363</name>
</gene>
<dbReference type="PANTHER" id="PTHR31569">
    <property type="entry name" value="SWIM-TYPE DOMAIN-CONTAINING PROTEIN"/>
    <property type="match status" value="1"/>
</dbReference>
<dbReference type="AlphaFoldDB" id="A0AAV0WLK3"/>
<dbReference type="Pfam" id="PF21056">
    <property type="entry name" value="ZSWIM1-3_RNaseH-like"/>
    <property type="match status" value="1"/>
</dbReference>
<comment type="caution">
    <text evidence="2">The sequence shown here is derived from an EMBL/GenBank/DDBJ whole genome shotgun (WGS) entry which is preliminary data.</text>
</comment>
<evidence type="ECO:0000259" key="1">
    <source>
        <dbReference type="Pfam" id="PF21056"/>
    </source>
</evidence>
<sequence>MVCADATYKLIDIKIPLYVLLIEDGNGQSEIAAFGLLVNEQRETLEWFFNKFKECNPACSMTRVFITDKDMKERTVIKSLFPQCRLVICLFHTLRTFNREITCEKLGITPDERDTSKGIIEKLCYCKSETEYQDMYTIFLSEAPHTVKHYFIKNWHDIREEWVTGLAFNSGNFLNATNNRLESFNSKLKSVIPTFSNLSDFFKQLFVVVKCVRSERDSKTIGIILKPTKKFKSDDEYKYYKLLTPYAFNYLKQSLSSTENSNVLCATTLTVCSCGFFNSMKLPCIHIFNKRRSTNNCLYDEKLCDKR</sequence>
<dbReference type="PANTHER" id="PTHR31569:SF4">
    <property type="entry name" value="SWIM-TYPE DOMAIN-CONTAINING PROTEIN"/>
    <property type="match status" value="1"/>
</dbReference>
<evidence type="ECO:0000313" key="2">
    <source>
        <dbReference type="EMBL" id="CAI6356649.1"/>
    </source>
</evidence>
<accession>A0AAV0WLK3</accession>
<name>A0AAV0WLK3_9HEMI</name>
<protein>
    <recommendedName>
        <fullName evidence="1">ZSWIM1/3 RNaseH-like domain-containing protein</fullName>
    </recommendedName>
</protein>
<dbReference type="InterPro" id="IPR052579">
    <property type="entry name" value="Zinc_finger_SWIM"/>
</dbReference>
<proteinExistence type="predicted"/>